<dbReference type="GO" id="GO:0016651">
    <property type="term" value="F:oxidoreductase activity, acting on NAD(P)H"/>
    <property type="evidence" value="ECO:0007669"/>
    <property type="project" value="InterPro"/>
</dbReference>
<proteinExistence type="inferred from homology"/>
<keyword evidence="2" id="KW-0547">Nucleotide-binding</keyword>
<dbReference type="CDD" id="cd08249">
    <property type="entry name" value="enoyl_reductase_like"/>
    <property type="match status" value="1"/>
</dbReference>
<reference evidence="5" key="1">
    <citation type="submission" date="2022-07" db="EMBL/GenBank/DDBJ databases">
        <title>Taxonomy of Aspergillus series Nigri: significant species reduction supported by multi-species coalescent approaches.</title>
        <authorList>
            <person name="Bian C."/>
            <person name="Kusuya Y."/>
            <person name="Sklenar F."/>
            <person name="D'hooge E."/>
            <person name="Yaguchi T."/>
            <person name="Takahashi H."/>
            <person name="Hubka V."/>
        </authorList>
    </citation>
    <scope>NUCLEOTIDE SEQUENCE</scope>
    <source>
        <strain evidence="5">CBS 733.88</strain>
    </source>
</reference>
<dbReference type="AlphaFoldDB" id="A0A9W6DP49"/>
<keyword evidence="3" id="KW-0560">Oxidoreductase</keyword>
<protein>
    <recommendedName>
        <fullName evidence="4">Enoyl reductase (ER) domain-containing protein</fullName>
    </recommendedName>
</protein>
<accession>A0A9W6DP49</accession>
<dbReference type="GO" id="GO:0000166">
    <property type="term" value="F:nucleotide binding"/>
    <property type="evidence" value="ECO:0007669"/>
    <property type="project" value="UniProtKB-KW"/>
</dbReference>
<dbReference type="InterPro" id="IPR020843">
    <property type="entry name" value="ER"/>
</dbReference>
<dbReference type="Gene3D" id="3.90.180.10">
    <property type="entry name" value="Medium-chain alcohol dehydrogenases, catalytic domain"/>
    <property type="match status" value="1"/>
</dbReference>
<evidence type="ECO:0000256" key="2">
    <source>
        <dbReference type="ARBA" id="ARBA00022741"/>
    </source>
</evidence>
<dbReference type="InterPro" id="IPR036291">
    <property type="entry name" value="NAD(P)-bd_dom_sf"/>
</dbReference>
<dbReference type="InterPro" id="IPR011032">
    <property type="entry name" value="GroES-like_sf"/>
</dbReference>
<dbReference type="SUPFAM" id="SSF51735">
    <property type="entry name" value="NAD(P)-binding Rossmann-fold domains"/>
    <property type="match status" value="1"/>
</dbReference>
<dbReference type="EMBL" id="BROQ01000086">
    <property type="protein sequence ID" value="GKZ24439.1"/>
    <property type="molecule type" value="Genomic_DNA"/>
</dbReference>
<dbReference type="Gene3D" id="3.40.50.720">
    <property type="entry name" value="NAD(P)-binding Rossmann-like Domain"/>
    <property type="match status" value="1"/>
</dbReference>
<sequence length="372" mass="40834">MATHPAITVTALKEPLTIEHVPTLKPEHHEIQARVEWVPSAPLDVYQVDAGLMVEFPQTLGDSAAGTVVAVGRDVKHVRVGDRVFGMFFHKKQHKGQQVYVTAPANHFGKVPQDIPLSAAATIPTNFCTAFFALSEKLKIELPWPRVESFTPSNKNLPILIWGAASSVGQSAVQILKYWGYTNVITTASPKHHARIKAYGAAHVFDYRDPNVPASILELLSNQGYNPQGIRVFDSISSKFGSLGPISKIATQPGSAVAAVLPVVISSSSEKDGLQLSADVHGEATWASRVEVHPIVVYSYEENAFLRDHLQTEIMPTLLAQGAIEPNQQRIVEGDSLLDRARHALDIMRSGTVSGERLVWQVWTEEEFPEFK</sequence>
<evidence type="ECO:0000256" key="1">
    <source>
        <dbReference type="ARBA" id="ARBA00008072"/>
    </source>
</evidence>
<dbReference type="InterPro" id="IPR013154">
    <property type="entry name" value="ADH-like_N"/>
</dbReference>
<dbReference type="InterPro" id="IPR047122">
    <property type="entry name" value="Trans-enoyl_RdTase-like"/>
</dbReference>
<dbReference type="Pfam" id="PF08240">
    <property type="entry name" value="ADH_N"/>
    <property type="match status" value="1"/>
</dbReference>
<organism evidence="5 6">
    <name type="scientific">Aspergillus brasiliensis</name>
    <dbReference type="NCBI Taxonomy" id="319629"/>
    <lineage>
        <taxon>Eukaryota</taxon>
        <taxon>Fungi</taxon>
        <taxon>Dikarya</taxon>
        <taxon>Ascomycota</taxon>
        <taxon>Pezizomycotina</taxon>
        <taxon>Eurotiomycetes</taxon>
        <taxon>Eurotiomycetidae</taxon>
        <taxon>Eurotiales</taxon>
        <taxon>Aspergillaceae</taxon>
        <taxon>Aspergillus</taxon>
        <taxon>Aspergillus subgen. Circumdati</taxon>
    </lineage>
</organism>
<evidence type="ECO:0000313" key="6">
    <source>
        <dbReference type="Proteomes" id="UP001143548"/>
    </source>
</evidence>
<comment type="similarity">
    <text evidence="1">Belongs to the zinc-containing alcohol dehydrogenase family.</text>
</comment>
<evidence type="ECO:0000256" key="3">
    <source>
        <dbReference type="ARBA" id="ARBA00023002"/>
    </source>
</evidence>
<dbReference type="PANTHER" id="PTHR45348:SF3">
    <property type="entry name" value="ENOYL REDUCTASE (ER) DOMAIN-CONTAINING PROTEIN"/>
    <property type="match status" value="1"/>
</dbReference>
<evidence type="ECO:0000259" key="4">
    <source>
        <dbReference type="SMART" id="SM00829"/>
    </source>
</evidence>
<name>A0A9W6DP49_9EURO</name>
<dbReference type="SUPFAM" id="SSF50129">
    <property type="entry name" value="GroES-like"/>
    <property type="match status" value="1"/>
</dbReference>
<evidence type="ECO:0000313" key="5">
    <source>
        <dbReference type="EMBL" id="GKZ24439.1"/>
    </source>
</evidence>
<comment type="caution">
    <text evidence="5">The sequence shown here is derived from an EMBL/GenBank/DDBJ whole genome shotgun (WGS) entry which is preliminary data.</text>
</comment>
<dbReference type="PANTHER" id="PTHR45348">
    <property type="entry name" value="HYPOTHETICAL OXIDOREDUCTASE (EUROFUNG)"/>
    <property type="match status" value="1"/>
</dbReference>
<feature type="domain" description="Enoyl reductase (ER)" evidence="4">
    <location>
        <begin position="11"/>
        <end position="359"/>
    </location>
</feature>
<dbReference type="Proteomes" id="UP001143548">
    <property type="component" value="Unassembled WGS sequence"/>
</dbReference>
<gene>
    <name evidence="5" type="ORF">AbraCBS73388_011253</name>
</gene>
<dbReference type="SMART" id="SM00829">
    <property type="entry name" value="PKS_ER"/>
    <property type="match status" value="1"/>
</dbReference>